<dbReference type="InterPro" id="IPR031437">
    <property type="entry name" value="Ig_TMEM132_4th"/>
</dbReference>
<dbReference type="InterPro" id="IPR026307">
    <property type="entry name" value="TMEM132"/>
</dbReference>
<evidence type="ECO:0000259" key="8">
    <source>
        <dbReference type="Pfam" id="PF15706"/>
    </source>
</evidence>
<dbReference type="AlphaFoldDB" id="A0AAJ7SQB8"/>
<dbReference type="Pfam" id="PF15706">
    <property type="entry name" value="TMEM132_C"/>
    <property type="match status" value="1"/>
</dbReference>
<dbReference type="Pfam" id="PF23039">
    <property type="entry name" value="TMEM132_3rd"/>
    <property type="match status" value="1"/>
</dbReference>
<evidence type="ECO:0000313" key="15">
    <source>
        <dbReference type="RefSeq" id="XP_032802831.1"/>
    </source>
</evidence>
<evidence type="ECO:0000259" key="12">
    <source>
        <dbReference type="Pfam" id="PF23486"/>
    </source>
</evidence>
<comment type="similarity">
    <text evidence="2">Belongs to the TMEM132 family.</text>
</comment>
<feature type="domain" description="Transmembrane protein TMEM132 second Ig-like" evidence="11">
    <location>
        <begin position="160"/>
        <end position="283"/>
    </location>
</feature>
<evidence type="ECO:0000313" key="14">
    <source>
        <dbReference type="Proteomes" id="UP001318040"/>
    </source>
</evidence>
<dbReference type="Pfam" id="PF23486">
    <property type="entry name" value="Ig_TMEM132_5th"/>
    <property type="match status" value="1"/>
</dbReference>
<evidence type="ECO:0000256" key="5">
    <source>
        <dbReference type="ARBA" id="ARBA00023136"/>
    </source>
</evidence>
<evidence type="ECO:0000256" key="6">
    <source>
        <dbReference type="SAM" id="Phobius"/>
    </source>
</evidence>
<evidence type="ECO:0000259" key="9">
    <source>
        <dbReference type="Pfam" id="PF16070"/>
    </source>
</evidence>
<dbReference type="Pfam" id="PF16070">
    <property type="entry name" value="Ig_TMEM132_4th"/>
    <property type="match status" value="1"/>
</dbReference>
<evidence type="ECO:0000259" key="13">
    <source>
        <dbReference type="Pfam" id="PF23487"/>
    </source>
</evidence>
<dbReference type="RefSeq" id="XP_032802831.1">
    <property type="nucleotide sequence ID" value="XM_032946940.1"/>
</dbReference>
<dbReference type="KEGG" id="pmrn:116939056"/>
<proteinExistence type="inferred from homology"/>
<dbReference type="InterPro" id="IPR055423">
    <property type="entry name" value="Ig_TMEM132_5th"/>
</dbReference>
<evidence type="ECO:0000256" key="3">
    <source>
        <dbReference type="ARBA" id="ARBA00022692"/>
    </source>
</evidence>
<dbReference type="PANTHER" id="PTHR13388:SF11">
    <property type="entry name" value="DETONATOR, ISOFORM E"/>
    <property type="match status" value="1"/>
</dbReference>
<feature type="domain" description="Transmembrane protein TMEM132 sixth" evidence="13">
    <location>
        <begin position="700"/>
        <end position="815"/>
    </location>
</feature>
<name>A0AAJ7SQB8_PETMA</name>
<keyword evidence="14" id="KW-1185">Reference proteome</keyword>
<feature type="transmembrane region" description="Helical" evidence="6">
    <location>
        <begin position="945"/>
        <end position="970"/>
    </location>
</feature>
<keyword evidence="3 6" id="KW-0812">Transmembrane</keyword>
<dbReference type="PANTHER" id="PTHR13388">
    <property type="entry name" value="DETONATOR, ISOFORM E"/>
    <property type="match status" value="1"/>
</dbReference>
<dbReference type="Proteomes" id="UP001318040">
    <property type="component" value="Chromosome 5"/>
</dbReference>
<protein>
    <submittedName>
        <fullName evidence="15">Transmembrane protein 132D-like isoform X1</fullName>
    </submittedName>
</protein>
<dbReference type="GO" id="GO:0016020">
    <property type="term" value="C:membrane"/>
    <property type="evidence" value="ECO:0007669"/>
    <property type="project" value="UniProtKB-SubCell"/>
</dbReference>
<organism evidence="14 15">
    <name type="scientific">Petromyzon marinus</name>
    <name type="common">Sea lamprey</name>
    <dbReference type="NCBI Taxonomy" id="7757"/>
    <lineage>
        <taxon>Eukaryota</taxon>
        <taxon>Metazoa</taxon>
        <taxon>Chordata</taxon>
        <taxon>Craniata</taxon>
        <taxon>Vertebrata</taxon>
        <taxon>Cyclostomata</taxon>
        <taxon>Hyperoartia</taxon>
        <taxon>Petromyzontiformes</taxon>
        <taxon>Petromyzontidae</taxon>
        <taxon>Petromyzon</taxon>
    </lineage>
</organism>
<dbReference type="InterPro" id="IPR055424">
    <property type="entry name" value="Ig_TMEM132_6th"/>
</dbReference>
<keyword evidence="5 6" id="KW-0472">Membrane</keyword>
<dbReference type="Pfam" id="PF15705">
    <property type="entry name" value="TMEM132_N"/>
    <property type="match status" value="1"/>
</dbReference>
<feature type="domain" description="Transmembrane protein family 132 fourth" evidence="9">
    <location>
        <begin position="465"/>
        <end position="561"/>
    </location>
</feature>
<evidence type="ECO:0000256" key="2">
    <source>
        <dbReference type="ARBA" id="ARBA00006166"/>
    </source>
</evidence>
<dbReference type="InterPro" id="IPR055422">
    <property type="entry name" value="Ig_TMEM132_2nd"/>
</dbReference>
<evidence type="ECO:0000259" key="11">
    <source>
        <dbReference type="Pfam" id="PF23481"/>
    </source>
</evidence>
<feature type="domain" description="Transmembrane protein TMEM132 cohesin-like" evidence="10">
    <location>
        <begin position="316"/>
        <end position="443"/>
    </location>
</feature>
<feature type="domain" description="Transmembrane protein TMEM132 N-terminal" evidence="7">
    <location>
        <begin position="78"/>
        <end position="135"/>
    </location>
</feature>
<dbReference type="Pfam" id="PF23481">
    <property type="entry name" value="Ig_TMEM132_2nd"/>
    <property type="match status" value="1"/>
</dbReference>
<evidence type="ECO:0000256" key="4">
    <source>
        <dbReference type="ARBA" id="ARBA00022989"/>
    </source>
</evidence>
<dbReference type="InterPro" id="IPR031436">
    <property type="entry name" value="TMEM132_C"/>
</dbReference>
<evidence type="ECO:0000259" key="10">
    <source>
        <dbReference type="Pfam" id="PF23039"/>
    </source>
</evidence>
<keyword evidence="4 6" id="KW-1133">Transmembrane helix</keyword>
<evidence type="ECO:0000259" key="7">
    <source>
        <dbReference type="Pfam" id="PF15705"/>
    </source>
</evidence>
<comment type="subcellular location">
    <subcellularLocation>
        <location evidence="1">Membrane</location>
        <topology evidence="1">Single-pass type I membrane protein</topology>
    </subcellularLocation>
</comment>
<feature type="domain" description="Transmembrane protein TMEM132 fifth" evidence="12">
    <location>
        <begin position="565"/>
        <end position="699"/>
    </location>
</feature>
<gene>
    <name evidence="15" type="primary">LOC116939056</name>
</gene>
<feature type="domain" description="Transmembrane protein TMEM132 C-terminal" evidence="8">
    <location>
        <begin position="927"/>
        <end position="989"/>
    </location>
</feature>
<reference evidence="15" key="1">
    <citation type="submission" date="2025-08" db="UniProtKB">
        <authorList>
            <consortium name="RefSeq"/>
        </authorList>
    </citation>
    <scope>IDENTIFICATION</scope>
    <source>
        <tissue evidence="15">Sperm</tissue>
    </source>
</reference>
<dbReference type="Pfam" id="PF23487">
    <property type="entry name" value="Ig_TMEM132_6th"/>
    <property type="match status" value="1"/>
</dbReference>
<dbReference type="InterPro" id="IPR031435">
    <property type="entry name" value="TMEM132_N"/>
</dbReference>
<accession>A0AAJ7SQB8</accession>
<sequence length="1068" mass="119350">MTIKRSSQDSNFASPVVQQESKRSLRRELILVTMSLARSRLQFSVVLSCMLLSMDISNVGTIYLDNAHLSSSFLHLPVKLTFKNIKSAFFLQNNRQGNEGNASLQMHTQHILIVGSTSGDPGVNVSYGPYSQGQTFHRNPLSLPNTFQQAYRALRDTWSLQALVTEEDVFSDWPTVQVLFYISGKDWGDRQVHGLPCVQMYAVYKIQKIRTSCKLQGELSMCLAKVIMPLMWFEKETQHSGNTSGKSTNERLPVKIEVNLYATMEHTEGHDTCERDDRVNENVFLMPHKVNEDYFKQHFEMIGRVFLHPPDDPSPLEEIRLNDRVVIYLPSIPANPQDVLSIPLGLLHNYTVEHLTIRVQSSHGVSFLAVLPSNPTLYDVSTEIIHGGNISSVKLQIHWKKGAPLERAPSTLEIARIELRVQNMSSVRRAVRRLTWLVEPTGRDLPYPPEVNTDIPFSPSGIRSIVPLAMSHELVNTAVLTGKMVKLPLRVVAIYSNGRVTDVSQHAECVSLDKDIIKVTESCDYVYVDGRESAGSTRAHIQVTHEHLRAGLELAVWLPRLPLHIQLSHSQLGQVKGWRVPISYSTRSTGGINSKGRKSNVRGCTLQSQHTPLNVLTQFCATSPQETGDLTLMLDPEWLVDVTDLVQGHMFVEDTRIAQLKDGKTLIGHRPGMTAIQIISPVSDMILGERAVTVSEQKVSISELHVQVVSGLSLSLHPRSNARGIMEATTTTKEVLQTYKQEAVLSVWLGFSDGSVTPLDVYNPQDYSLSVSSLDKEAVSIRHFSSNAWPSVVAEGNGQGGLVKVKLMISNSCQKSKRRSTLAVSFPGVRVRFDRNATMPSIKGRVNPGEETHVGDDDVFDLEQNTSVTTQEKSVDNQEKTQLGLPEIVKKQLASEETYIRENMTALTINNWVVPTVLYNSTINSDQTVGQQLSNSHKSLSDLQVGMYTLLSVFLLTFCVFLINCGFLAVRHKLRLNRQAQGETISHPHISIELQDREEAGRVEVARDAAHMSRENGGFYVERHCYRTNSDSLSYSPLDALPDESEAEGTSVTFKKRVKFSLFTEVRE</sequence>
<dbReference type="InterPro" id="IPR055421">
    <property type="entry name" value="TMEM132_3rd"/>
</dbReference>
<evidence type="ECO:0000256" key="1">
    <source>
        <dbReference type="ARBA" id="ARBA00004479"/>
    </source>
</evidence>